<protein>
    <submittedName>
        <fullName evidence="2">XF1762 family protein</fullName>
    </submittedName>
</protein>
<dbReference type="Proteomes" id="UP001631993">
    <property type="component" value="Unassembled WGS sequence"/>
</dbReference>
<evidence type="ECO:0000313" key="3">
    <source>
        <dbReference type="Proteomes" id="UP001631993"/>
    </source>
</evidence>
<proteinExistence type="predicted"/>
<organism evidence="2 3">
    <name type="scientific">Streptomyces galilaeus</name>
    <dbReference type="NCBI Taxonomy" id="33899"/>
    <lineage>
        <taxon>Bacteria</taxon>
        <taxon>Bacillati</taxon>
        <taxon>Actinomycetota</taxon>
        <taxon>Actinomycetes</taxon>
        <taxon>Kitasatosporales</taxon>
        <taxon>Streptomycetaceae</taxon>
        <taxon>Streptomyces</taxon>
    </lineage>
</organism>
<comment type="caution">
    <text evidence="2">The sequence shown here is derived from an EMBL/GenBank/DDBJ whole genome shotgun (WGS) entry which is preliminary data.</text>
</comment>
<dbReference type="EMBL" id="JBJVNE010000011">
    <property type="protein sequence ID" value="MFM9649102.1"/>
    <property type="molecule type" value="Genomic_DNA"/>
</dbReference>
<sequence length="108" mass="11711">MSTEETRLHLVPVRQKDAKAFVAEWHRHHKPPLGAVFTVGAADQHGVLRAVAIVGRPVARHFDDGQTLEVTRTATDGVRNANSLAVRSSLASRESAGVHAADHVHAER</sequence>
<keyword evidence="3" id="KW-1185">Reference proteome</keyword>
<dbReference type="NCBIfam" id="NF045478">
    <property type="entry name" value="XF1762_fam"/>
    <property type="match status" value="1"/>
</dbReference>
<evidence type="ECO:0000256" key="1">
    <source>
        <dbReference type="SAM" id="MobiDB-lite"/>
    </source>
</evidence>
<evidence type="ECO:0000313" key="2">
    <source>
        <dbReference type="EMBL" id="MFM9649102.1"/>
    </source>
</evidence>
<dbReference type="InterPro" id="IPR053780">
    <property type="entry name" value="Gp66-like"/>
</dbReference>
<gene>
    <name evidence="2" type="ORF">ACKI1S_23520</name>
</gene>
<reference evidence="2 3" key="1">
    <citation type="submission" date="2024-12" db="EMBL/GenBank/DDBJ databases">
        <title>Forecasting of Potato common scab and diversities of Pathogenic streptomyces spp. in china.</title>
        <authorList>
            <person name="Handique U."/>
            <person name="Wu J."/>
        </authorList>
    </citation>
    <scope>NUCLEOTIDE SEQUENCE [LARGE SCALE GENOMIC DNA]</scope>
    <source>
        <strain evidence="2 3">ZRIMU1585</strain>
    </source>
</reference>
<name>A0ABW9IM07_STRGJ</name>
<accession>A0ABW9IM07</accession>
<dbReference type="RefSeq" id="WP_369277423.1">
    <property type="nucleotide sequence ID" value="NZ_JBJVMW010000011.1"/>
</dbReference>
<feature type="region of interest" description="Disordered" evidence="1">
    <location>
        <begin position="88"/>
        <end position="108"/>
    </location>
</feature>